<accession>A0A0E9WMW2</accession>
<protein>
    <submittedName>
        <fullName evidence="1">Uncharacterized protein</fullName>
    </submittedName>
</protein>
<dbReference type="AlphaFoldDB" id="A0A0E9WMW2"/>
<name>A0A0E9WMW2_ANGAN</name>
<proteinExistence type="predicted"/>
<reference evidence="1" key="1">
    <citation type="submission" date="2014-11" db="EMBL/GenBank/DDBJ databases">
        <authorList>
            <person name="Amaro Gonzalez C."/>
        </authorList>
    </citation>
    <scope>NUCLEOTIDE SEQUENCE</scope>
</reference>
<sequence length="41" mass="4718">MHLYVHPLMFYRSTSQEQVTKIGREAHVRNPCGGGVLYSVR</sequence>
<reference evidence="1" key="2">
    <citation type="journal article" date="2015" name="Fish Shellfish Immunol.">
        <title>Early steps in the European eel (Anguilla anguilla)-Vibrio vulnificus interaction in the gills: Role of the RtxA13 toxin.</title>
        <authorList>
            <person name="Callol A."/>
            <person name="Pajuelo D."/>
            <person name="Ebbesson L."/>
            <person name="Teles M."/>
            <person name="MacKenzie S."/>
            <person name="Amaro C."/>
        </authorList>
    </citation>
    <scope>NUCLEOTIDE SEQUENCE</scope>
</reference>
<dbReference type="EMBL" id="GBXM01016921">
    <property type="protein sequence ID" value="JAH91656.1"/>
    <property type="molecule type" value="Transcribed_RNA"/>
</dbReference>
<organism evidence="1">
    <name type="scientific">Anguilla anguilla</name>
    <name type="common">European freshwater eel</name>
    <name type="synonym">Muraena anguilla</name>
    <dbReference type="NCBI Taxonomy" id="7936"/>
    <lineage>
        <taxon>Eukaryota</taxon>
        <taxon>Metazoa</taxon>
        <taxon>Chordata</taxon>
        <taxon>Craniata</taxon>
        <taxon>Vertebrata</taxon>
        <taxon>Euteleostomi</taxon>
        <taxon>Actinopterygii</taxon>
        <taxon>Neopterygii</taxon>
        <taxon>Teleostei</taxon>
        <taxon>Anguilliformes</taxon>
        <taxon>Anguillidae</taxon>
        <taxon>Anguilla</taxon>
    </lineage>
</organism>
<evidence type="ECO:0000313" key="1">
    <source>
        <dbReference type="EMBL" id="JAH91656.1"/>
    </source>
</evidence>